<reference evidence="1" key="2">
    <citation type="submission" date="2019-11" db="EMBL/GenBank/DDBJ databases">
        <title>Epiphytic Pseudomonas syringae from cherry orchards.</title>
        <authorList>
            <person name="Hulin M.T."/>
        </authorList>
    </citation>
    <scope>NUCLEOTIDE SEQUENCE</scope>
    <source>
        <strain evidence="1">PA-2-1F</strain>
    </source>
</reference>
<dbReference type="EMBL" id="LT629706">
    <property type="protein sequence ID" value="SDO09398.1"/>
    <property type="molecule type" value="Genomic_DNA"/>
</dbReference>
<dbReference type="EMBL" id="WJZX01000001">
    <property type="protein sequence ID" value="MCF5653437.1"/>
    <property type="molecule type" value="Genomic_DNA"/>
</dbReference>
<gene>
    <name evidence="1" type="ORF">GIV46_00225</name>
    <name evidence="2" type="ORF">SAMN04490208_2514</name>
</gene>
<protein>
    <submittedName>
        <fullName evidence="1">Uncharacterized protein</fullName>
    </submittedName>
</protein>
<dbReference type="RefSeq" id="WP_003232948.1">
    <property type="nucleotide sequence ID" value="NZ_CP142150.1"/>
</dbReference>
<dbReference type="Proteomes" id="UP000814126">
    <property type="component" value="Unassembled WGS sequence"/>
</dbReference>
<accession>A0AAP2RYQ8</accession>
<evidence type="ECO:0000313" key="2">
    <source>
        <dbReference type="EMBL" id="SDO09398.1"/>
    </source>
</evidence>
<name>A0AAP2RYQ8_9PSED</name>
<dbReference type="Proteomes" id="UP000181903">
    <property type="component" value="Chromosome I"/>
</dbReference>
<evidence type="ECO:0000313" key="1">
    <source>
        <dbReference type="EMBL" id="MCF5653437.1"/>
    </source>
</evidence>
<reference evidence="2 3" key="1">
    <citation type="submission" date="2016-10" db="EMBL/GenBank/DDBJ databases">
        <authorList>
            <person name="Varghese N."/>
            <person name="Submissions S."/>
        </authorList>
    </citation>
    <scope>NUCLEOTIDE SEQUENCE [LARGE SCALE GENOMIC DNA]</scope>
    <source>
        <strain evidence="2 3">BS2776</strain>
    </source>
</reference>
<evidence type="ECO:0000313" key="3">
    <source>
        <dbReference type="Proteomes" id="UP000181903"/>
    </source>
</evidence>
<organism evidence="1 4">
    <name type="scientific">Pseudomonas poae</name>
    <dbReference type="NCBI Taxonomy" id="200451"/>
    <lineage>
        <taxon>Bacteria</taxon>
        <taxon>Pseudomonadati</taxon>
        <taxon>Pseudomonadota</taxon>
        <taxon>Gammaproteobacteria</taxon>
        <taxon>Pseudomonadales</taxon>
        <taxon>Pseudomonadaceae</taxon>
        <taxon>Pseudomonas</taxon>
    </lineage>
</organism>
<sequence length="77" mass="8695">MTNDARILDSLYRQRSRSDKALGQIDEDISAGGDDEELSRVFDQLMQEKIVIANSYAVTSVYVNYKHETLKNAINVA</sequence>
<keyword evidence="3" id="KW-1185">Reference proteome</keyword>
<evidence type="ECO:0000313" key="4">
    <source>
        <dbReference type="Proteomes" id="UP000814126"/>
    </source>
</evidence>
<dbReference type="GeneID" id="45486040"/>
<proteinExistence type="predicted"/>
<dbReference type="AlphaFoldDB" id="A0AAP2RYQ8"/>